<dbReference type="Pfam" id="PF20434">
    <property type="entry name" value="BD-FAE"/>
    <property type="match status" value="1"/>
</dbReference>
<keyword evidence="1 3" id="KW-0378">Hydrolase</keyword>
<dbReference type="EMBL" id="JBIAMX010000002">
    <property type="protein sequence ID" value="MFF0542049.1"/>
    <property type="molecule type" value="Genomic_DNA"/>
</dbReference>
<dbReference type="InterPro" id="IPR049492">
    <property type="entry name" value="BD-FAE-like_dom"/>
</dbReference>
<comment type="caution">
    <text evidence="3">The sequence shown here is derived from an EMBL/GenBank/DDBJ whole genome shotgun (WGS) entry which is preliminary data.</text>
</comment>
<reference evidence="3 4" key="1">
    <citation type="submission" date="2024-10" db="EMBL/GenBank/DDBJ databases">
        <title>The Natural Products Discovery Center: Release of the First 8490 Sequenced Strains for Exploring Actinobacteria Biosynthetic Diversity.</title>
        <authorList>
            <person name="Kalkreuter E."/>
            <person name="Kautsar S.A."/>
            <person name="Yang D."/>
            <person name="Bader C.D."/>
            <person name="Teijaro C.N."/>
            <person name="Fluegel L."/>
            <person name="Davis C.M."/>
            <person name="Simpson J.R."/>
            <person name="Lauterbach L."/>
            <person name="Steele A.D."/>
            <person name="Gui C."/>
            <person name="Meng S."/>
            <person name="Li G."/>
            <person name="Viehrig K."/>
            <person name="Ye F."/>
            <person name="Su P."/>
            <person name="Kiefer A.F."/>
            <person name="Nichols A."/>
            <person name="Cepeda A.J."/>
            <person name="Yan W."/>
            <person name="Fan B."/>
            <person name="Jiang Y."/>
            <person name="Adhikari A."/>
            <person name="Zheng C.-J."/>
            <person name="Schuster L."/>
            <person name="Cowan T.M."/>
            <person name="Smanski M.J."/>
            <person name="Chevrette M.G."/>
            <person name="De Carvalho L.P.S."/>
            <person name="Shen B."/>
        </authorList>
    </citation>
    <scope>NUCLEOTIDE SEQUENCE [LARGE SCALE GENOMIC DNA]</scope>
    <source>
        <strain evidence="3 4">NPDC004045</strain>
    </source>
</reference>
<dbReference type="GO" id="GO:0016787">
    <property type="term" value="F:hydrolase activity"/>
    <property type="evidence" value="ECO:0007669"/>
    <property type="project" value="UniProtKB-KW"/>
</dbReference>
<dbReference type="RefSeq" id="WP_387699073.1">
    <property type="nucleotide sequence ID" value="NZ_JBIAMX010000002.1"/>
</dbReference>
<dbReference type="EC" id="3.4.-.-" evidence="3"/>
<evidence type="ECO:0000313" key="4">
    <source>
        <dbReference type="Proteomes" id="UP001601444"/>
    </source>
</evidence>
<name>A0ABW6PI28_9NOCA</name>
<gene>
    <name evidence="3" type="ORF">ACFYTF_04360</name>
</gene>
<organism evidence="3 4">
    <name type="scientific">Nocardia thailandica</name>
    <dbReference type="NCBI Taxonomy" id="257275"/>
    <lineage>
        <taxon>Bacteria</taxon>
        <taxon>Bacillati</taxon>
        <taxon>Actinomycetota</taxon>
        <taxon>Actinomycetes</taxon>
        <taxon>Mycobacteriales</taxon>
        <taxon>Nocardiaceae</taxon>
        <taxon>Nocardia</taxon>
    </lineage>
</organism>
<evidence type="ECO:0000256" key="1">
    <source>
        <dbReference type="ARBA" id="ARBA00022801"/>
    </source>
</evidence>
<dbReference type="InterPro" id="IPR029058">
    <property type="entry name" value="AB_hydrolase_fold"/>
</dbReference>
<accession>A0ABW6PI28</accession>
<evidence type="ECO:0000313" key="3">
    <source>
        <dbReference type="EMBL" id="MFF0542049.1"/>
    </source>
</evidence>
<dbReference type="PANTHER" id="PTHR48081">
    <property type="entry name" value="AB HYDROLASE SUPERFAMILY PROTEIN C4A8.06C"/>
    <property type="match status" value="1"/>
</dbReference>
<evidence type="ECO:0000259" key="2">
    <source>
        <dbReference type="Pfam" id="PF20434"/>
    </source>
</evidence>
<dbReference type="Gene3D" id="3.40.50.1820">
    <property type="entry name" value="alpha/beta hydrolase"/>
    <property type="match status" value="1"/>
</dbReference>
<dbReference type="SUPFAM" id="SSF53474">
    <property type="entry name" value="alpha/beta-Hydrolases"/>
    <property type="match status" value="1"/>
</dbReference>
<sequence>MVGGRRSVFAAVTLLAVCAVFAVLGIRSAELSTPEPAHPGDAATIPDTPVRIAYGASPDTFGDLYLPERSHGRLPVVVLIHGGGWQQRWTLGQFDQQSRALAAHGVAVWNIEYRRVGGAGGWPTTLDDVDAAVSALETEVQPKVGGVLDLQRVHVAGHSAGGQLAAWVTGHRQPLGQPVPGHTGIRIRSATLMAAPLDLTQAVRNRDGYVPTLLGGTPEEVPHRYRYASPIEHLPAEVEVTALHGAGDRVVDPEQSRRYVDAVKRAGGIAEARVLPGVGHGDFADPNSAAWATAQRTILGYSAAAD</sequence>
<dbReference type="PANTHER" id="PTHR48081:SF13">
    <property type="entry name" value="ALPHA_BETA HYDROLASE"/>
    <property type="match status" value="1"/>
</dbReference>
<protein>
    <submittedName>
        <fullName evidence="3">Alpha/beta hydrolase family protein</fullName>
        <ecNumber evidence="3">3.4.-.-</ecNumber>
    </submittedName>
</protein>
<dbReference type="InterPro" id="IPR050300">
    <property type="entry name" value="GDXG_lipolytic_enzyme"/>
</dbReference>
<proteinExistence type="predicted"/>
<keyword evidence="4" id="KW-1185">Reference proteome</keyword>
<dbReference type="Proteomes" id="UP001601444">
    <property type="component" value="Unassembled WGS sequence"/>
</dbReference>
<feature type="domain" description="BD-FAE-like" evidence="2">
    <location>
        <begin position="63"/>
        <end position="258"/>
    </location>
</feature>